<name>A0A2V3PJ81_9BACT</name>
<organism evidence="1 2">
    <name type="scientific">Dysgonomonas alginatilytica</name>
    <dbReference type="NCBI Taxonomy" id="1605892"/>
    <lineage>
        <taxon>Bacteria</taxon>
        <taxon>Pseudomonadati</taxon>
        <taxon>Bacteroidota</taxon>
        <taxon>Bacteroidia</taxon>
        <taxon>Bacteroidales</taxon>
        <taxon>Dysgonomonadaceae</taxon>
        <taxon>Dysgonomonas</taxon>
    </lineage>
</organism>
<evidence type="ECO:0000313" key="1">
    <source>
        <dbReference type="EMBL" id="PXV59354.1"/>
    </source>
</evidence>
<evidence type="ECO:0000313" key="2">
    <source>
        <dbReference type="Proteomes" id="UP000247973"/>
    </source>
</evidence>
<sequence length="30" mass="3293">MEKINTKIVTGGKGLQSKLPDNACQVADWF</sequence>
<comment type="caution">
    <text evidence="1">The sequence shown here is derived from an EMBL/GenBank/DDBJ whole genome shotgun (WGS) entry which is preliminary data.</text>
</comment>
<accession>A0A2V3PJ81</accession>
<keyword evidence="2" id="KW-1185">Reference proteome</keyword>
<gene>
    <name evidence="1" type="ORF">CLV62_13720</name>
</gene>
<reference evidence="1 2" key="1">
    <citation type="submission" date="2018-03" db="EMBL/GenBank/DDBJ databases">
        <title>Genomic Encyclopedia of Archaeal and Bacterial Type Strains, Phase II (KMG-II): from individual species to whole genera.</title>
        <authorList>
            <person name="Goeker M."/>
        </authorList>
    </citation>
    <scope>NUCLEOTIDE SEQUENCE [LARGE SCALE GENOMIC DNA]</scope>
    <source>
        <strain evidence="1 2">DSM 100214</strain>
    </source>
</reference>
<protein>
    <submittedName>
        <fullName evidence="1">Uncharacterized protein</fullName>
    </submittedName>
</protein>
<dbReference type="AlphaFoldDB" id="A0A2V3PJ81"/>
<dbReference type="Proteomes" id="UP000247973">
    <property type="component" value="Unassembled WGS sequence"/>
</dbReference>
<dbReference type="EMBL" id="QICL01000037">
    <property type="protein sequence ID" value="PXV59354.1"/>
    <property type="molecule type" value="Genomic_DNA"/>
</dbReference>
<proteinExistence type="predicted"/>